<evidence type="ECO:0000313" key="1">
    <source>
        <dbReference type="EMBL" id="ARQ96401.1"/>
    </source>
</evidence>
<keyword evidence="2" id="KW-1185">Reference proteome</keyword>
<name>A0A1X9SJI5_9VIRU</name>
<reference evidence="1 2" key="1">
    <citation type="journal article" date="2017" name="Viruses">
        <title>Differentiation and structure in Sulfolobus islandicus rod-shaped virus populations.</title>
        <authorList>
            <person name="Bautista M.A."/>
            <person name="Black J.A."/>
            <person name="Youngblut N.D."/>
            <person name="Whitaker R.J."/>
        </authorList>
    </citation>
    <scope>NUCLEOTIDE SEQUENCE [LARGE SCALE GENOMIC DNA]</scope>
</reference>
<evidence type="ECO:0000313" key="2">
    <source>
        <dbReference type="Proteomes" id="UP000202761"/>
    </source>
</evidence>
<proteinExistence type="predicted"/>
<dbReference type="EMBL" id="KY744228">
    <property type="protein sequence ID" value="ARQ96401.1"/>
    <property type="molecule type" value="Genomic_DNA"/>
</dbReference>
<dbReference type="RefSeq" id="YP_009362605.1">
    <property type="nucleotide sequence ID" value="NC_034620.1"/>
</dbReference>
<dbReference type="GeneID" id="32878432"/>
<organism evidence="1 2">
    <name type="scientific">Sulfolobus islandicus rod-shaped virus 9</name>
    <dbReference type="NCBI Taxonomy" id="1983552"/>
    <lineage>
        <taxon>Viruses</taxon>
        <taxon>Adnaviria</taxon>
        <taxon>Zilligvirae</taxon>
        <taxon>Taleaviricota</taxon>
        <taxon>Tokiviricetes</taxon>
        <taxon>Ligamenvirales</taxon>
        <taxon>Rudiviridae</taxon>
        <taxon>Usarudivirus</taxon>
        <taxon>Usarudivirus aestus</taxon>
        <taxon>Usarudivirus SIRV9</taxon>
    </lineage>
</organism>
<dbReference type="KEGG" id="vg:32878432"/>
<protein>
    <submittedName>
        <fullName evidence="1">Uncharacterized protein</fullName>
    </submittedName>
</protein>
<dbReference type="OrthoDB" id="30799at10239"/>
<dbReference type="Proteomes" id="UP000202761">
    <property type="component" value="Segment"/>
</dbReference>
<sequence>MNKFDQQLEKINQIINQLEILRYEIIQLWDEMQKANYRELKEYLFEKLRNTVNDRYVGSIIFVNDDGVKYIAYDEWNNGSHNYVIDYRKAYSWYRFETKENKIIIYYGNEYNIPEDIIVLLKMIPESIVSHVDPVYFKVYYLLKKNYKIEFVKV</sequence>
<accession>A0A1X9SJI5</accession>